<evidence type="ECO:0000256" key="9">
    <source>
        <dbReference type="ARBA" id="ARBA00023136"/>
    </source>
</evidence>
<keyword evidence="5" id="KW-0679">Respiratory chain</keyword>
<evidence type="ECO:0000256" key="8">
    <source>
        <dbReference type="ARBA" id="ARBA00023128"/>
    </source>
</evidence>
<organism evidence="14 15">
    <name type="scientific">Chrysemys picta bellii</name>
    <name type="common">Western painted turtle</name>
    <name type="synonym">Emys bellii</name>
    <dbReference type="NCBI Taxonomy" id="8478"/>
    <lineage>
        <taxon>Eukaryota</taxon>
        <taxon>Metazoa</taxon>
        <taxon>Chordata</taxon>
        <taxon>Craniata</taxon>
        <taxon>Vertebrata</taxon>
        <taxon>Euteleostomi</taxon>
        <taxon>Archelosauria</taxon>
        <taxon>Testudinata</taxon>
        <taxon>Testudines</taxon>
        <taxon>Cryptodira</taxon>
        <taxon>Durocryptodira</taxon>
        <taxon>Testudinoidea</taxon>
        <taxon>Emydidae</taxon>
        <taxon>Chrysemys</taxon>
    </lineage>
</organism>
<keyword evidence="4" id="KW-0813">Transport</keyword>
<comment type="similarity">
    <text evidence="2">Belongs to the complex I NDUFB10 subunit family.</text>
</comment>
<reference evidence="14" key="1">
    <citation type="submission" date="2025-08" db="UniProtKB">
        <authorList>
            <consortium name="Ensembl"/>
        </authorList>
    </citation>
    <scope>IDENTIFICATION</scope>
</reference>
<dbReference type="Ensembl" id="ENSCPBT00000035328.1">
    <property type="protein sequence ID" value="ENSCPBP00000030004.1"/>
    <property type="gene ID" value="ENSCPBG00000021145.1"/>
</dbReference>
<evidence type="ECO:0000256" key="6">
    <source>
        <dbReference type="ARBA" id="ARBA00022792"/>
    </source>
</evidence>
<evidence type="ECO:0000256" key="3">
    <source>
        <dbReference type="ARBA" id="ARBA00014109"/>
    </source>
</evidence>
<dbReference type="PANTHER" id="PTHR13094:SF1">
    <property type="entry name" value="NADH DEHYDROGENASE [UBIQUINONE] 1 BETA SUBCOMPLEX SUBUNIT 10"/>
    <property type="match status" value="1"/>
</dbReference>
<evidence type="ECO:0000256" key="12">
    <source>
        <dbReference type="ARBA" id="ARBA00032549"/>
    </source>
</evidence>
<evidence type="ECO:0000256" key="1">
    <source>
        <dbReference type="ARBA" id="ARBA00004443"/>
    </source>
</evidence>
<evidence type="ECO:0000313" key="15">
    <source>
        <dbReference type="Proteomes" id="UP000694380"/>
    </source>
</evidence>
<evidence type="ECO:0000256" key="5">
    <source>
        <dbReference type="ARBA" id="ARBA00022660"/>
    </source>
</evidence>
<sequence length="175" mass="20902">MPDDWDPEAYKRPPARTPIPEKRSSLPNPATIINTLYYYSVDAPVTFFREWMERQHAKRRSYYYHRKYNRVPDLTECLEDDYVCFFEAESQWRRDMKVDQEIVNIIQRRVKACQQIEGTNYLQNCAKEIEQFTQVAQAYQDRYADLGANGNARKCLMKQKQRMIAERKAQAQAKD</sequence>
<dbReference type="InterPro" id="IPR039993">
    <property type="entry name" value="NDUFB10"/>
</dbReference>
<dbReference type="OrthoDB" id="6017729at2759"/>
<evidence type="ECO:0000313" key="14">
    <source>
        <dbReference type="Ensembl" id="ENSCPBP00000030004.1"/>
    </source>
</evidence>
<evidence type="ECO:0000256" key="11">
    <source>
        <dbReference type="ARBA" id="ARBA00030372"/>
    </source>
</evidence>
<dbReference type="AlphaFoldDB" id="A0A8C3I942"/>
<name>A0A8C3I942_CHRPI</name>
<feature type="region of interest" description="Disordered" evidence="13">
    <location>
        <begin position="1"/>
        <end position="26"/>
    </location>
</feature>
<dbReference type="Pfam" id="PF10249">
    <property type="entry name" value="NDUFB10"/>
    <property type="match status" value="1"/>
</dbReference>
<protein>
    <recommendedName>
        <fullName evidence="3">NADH dehydrogenase [ubiquinone] 1 beta subcomplex subunit 10</fullName>
    </recommendedName>
    <alternativeName>
        <fullName evidence="11">Complex I-PDSW</fullName>
    </alternativeName>
    <alternativeName>
        <fullName evidence="12">NADH-ubiquinone oxidoreductase PDSW subunit</fullName>
    </alternativeName>
</protein>
<keyword evidence="7" id="KW-0249">Electron transport</keyword>
<dbReference type="KEGG" id="cpic:101938443"/>
<evidence type="ECO:0000256" key="13">
    <source>
        <dbReference type="SAM" id="MobiDB-lite"/>
    </source>
</evidence>
<dbReference type="Proteomes" id="UP000694380">
    <property type="component" value="Unplaced"/>
</dbReference>
<comment type="subcellular location">
    <subcellularLocation>
        <location evidence="1">Mitochondrion inner membrane</location>
        <topology evidence="1">Peripheral membrane protein</topology>
        <orientation evidence="1">Matrix side</orientation>
    </subcellularLocation>
</comment>
<dbReference type="OMA" id="CKPILEQ"/>
<evidence type="ECO:0000256" key="10">
    <source>
        <dbReference type="ARBA" id="ARBA00024857"/>
    </source>
</evidence>
<evidence type="ECO:0000256" key="7">
    <source>
        <dbReference type="ARBA" id="ARBA00022982"/>
    </source>
</evidence>
<dbReference type="GeneID" id="101938443"/>
<dbReference type="PANTHER" id="PTHR13094">
    <property type="entry name" value="NADH-UBIQUINONE OXIDOREDUCTASE PDSW SUBUNIT"/>
    <property type="match status" value="1"/>
</dbReference>
<keyword evidence="8" id="KW-0496">Mitochondrion</keyword>
<dbReference type="InterPro" id="IPR019377">
    <property type="entry name" value="NADH_UbQ_OxRdtase_su10"/>
</dbReference>
<comment type="function">
    <text evidence="10">Accessory subunit that is involved in the functional assembly of the mitochondrial respiratory chain complex I. Complex I has an NADH dehydrogenase activity with ubiquinone as an immediate electron acceptor and mediates the transfer of electrons from NADH to the respiratory chain.</text>
</comment>
<keyword evidence="15" id="KW-1185">Reference proteome</keyword>
<dbReference type="GO" id="GO:0005743">
    <property type="term" value="C:mitochondrial inner membrane"/>
    <property type="evidence" value="ECO:0007669"/>
    <property type="project" value="UniProtKB-SubCell"/>
</dbReference>
<keyword evidence="6" id="KW-0999">Mitochondrion inner membrane</keyword>
<dbReference type="GeneTree" id="ENSGT00390000006348"/>
<dbReference type="GO" id="GO:0045271">
    <property type="term" value="C:respiratory chain complex I"/>
    <property type="evidence" value="ECO:0007669"/>
    <property type="project" value="Ensembl"/>
</dbReference>
<dbReference type="CTD" id="4716"/>
<keyword evidence="9" id="KW-0472">Membrane</keyword>
<evidence type="ECO:0000256" key="4">
    <source>
        <dbReference type="ARBA" id="ARBA00022448"/>
    </source>
</evidence>
<reference evidence="14" key="2">
    <citation type="submission" date="2025-09" db="UniProtKB">
        <authorList>
            <consortium name="Ensembl"/>
        </authorList>
    </citation>
    <scope>IDENTIFICATION</scope>
</reference>
<evidence type="ECO:0000256" key="2">
    <source>
        <dbReference type="ARBA" id="ARBA00008317"/>
    </source>
</evidence>
<dbReference type="RefSeq" id="XP_005289015.1">
    <property type="nucleotide sequence ID" value="XM_005288958.4"/>
</dbReference>
<accession>A0A8C3I942</accession>
<gene>
    <name evidence="14" type="primary">NDUFB10</name>
</gene>
<proteinExistence type="inferred from homology"/>